<dbReference type="InterPro" id="IPR029058">
    <property type="entry name" value="AB_hydrolase_fold"/>
</dbReference>
<dbReference type="AlphaFoldDB" id="G9BAM6"/>
<dbReference type="EMBL" id="HQ214610">
    <property type="protein sequence ID" value="ADP09442.1"/>
    <property type="molecule type" value="Genomic_DNA"/>
</dbReference>
<evidence type="ECO:0000313" key="3">
    <source>
        <dbReference type="EMBL" id="ADP09442.1"/>
    </source>
</evidence>
<dbReference type="InterPro" id="IPR050266">
    <property type="entry name" value="AB_hydrolase_sf"/>
</dbReference>
<dbReference type="GO" id="GO:0016787">
    <property type="term" value="F:hydrolase activity"/>
    <property type="evidence" value="ECO:0007669"/>
    <property type="project" value="UniProtKB-KW"/>
</dbReference>
<gene>
    <name evidence="3" type="ORF">E6-3G_27</name>
</gene>
<accession>G9BAM6</accession>
<dbReference type="Pfam" id="PF00561">
    <property type="entry name" value="Abhydrolase_1"/>
    <property type="match status" value="1"/>
</dbReference>
<dbReference type="PANTHER" id="PTHR43798">
    <property type="entry name" value="MONOACYLGLYCEROL LIPASE"/>
    <property type="match status" value="1"/>
</dbReference>
<keyword evidence="1 3" id="KW-0378">Hydrolase</keyword>
<dbReference type="PRINTS" id="PR00412">
    <property type="entry name" value="EPOXHYDRLASE"/>
</dbReference>
<evidence type="ECO:0000259" key="2">
    <source>
        <dbReference type="Pfam" id="PF00561"/>
    </source>
</evidence>
<dbReference type="SUPFAM" id="SSF53474">
    <property type="entry name" value="alpha/beta-Hydrolases"/>
    <property type="match status" value="1"/>
</dbReference>
<organism evidence="3">
    <name type="scientific">uncultured marine crenarchaeote E6-3G</name>
    <dbReference type="NCBI Taxonomy" id="907719"/>
    <lineage>
        <taxon>Archaea</taxon>
        <taxon>Candidatus Bathyarchaeota</taxon>
        <taxon>environmental samples</taxon>
    </lineage>
</organism>
<dbReference type="PANTHER" id="PTHR43798:SF31">
    <property type="entry name" value="AB HYDROLASE SUPERFAMILY PROTEIN YCLE"/>
    <property type="match status" value="1"/>
</dbReference>
<dbReference type="PRINTS" id="PR00111">
    <property type="entry name" value="ABHYDROLASE"/>
</dbReference>
<dbReference type="InterPro" id="IPR000073">
    <property type="entry name" value="AB_hydrolase_1"/>
</dbReference>
<reference evidence="3" key="1">
    <citation type="journal article" date="2012" name="Environ. Microbiol.">
        <title>Genetic structure of three fosmid-fragments encoding 16S rRNA genes of the Miscellaneous Crenarchaeotic Group (MCG): implications for physiology and evolution of marine sedimentary archaea.</title>
        <authorList>
            <person name="Li P.Y."/>
            <person name="Xie B.B."/>
            <person name="Zhang X.Y."/>
            <person name="Qin Q.L."/>
            <person name="Dang H.Y."/>
            <person name="Wang X.M."/>
            <person name="Chen X.L."/>
            <person name="Yu J."/>
            <person name="Zhang Y.Z."/>
        </authorList>
    </citation>
    <scope>NUCLEOTIDE SEQUENCE</scope>
</reference>
<dbReference type="GO" id="GO:0016020">
    <property type="term" value="C:membrane"/>
    <property type="evidence" value="ECO:0007669"/>
    <property type="project" value="TreeGrafter"/>
</dbReference>
<sequence>MSSTESGYADVNDATIYYEIAGEGDPLVLVHGFTLDTRMWDDQFTEFSKRHRVIRYDVRGFGRSSVPEEGKTYSHAKDLKELLDHLSIGKGSVIGLSMGGSIAINLTLEYPDYVSSLVTVDSVLDGFRWSSDFFEWFTSLFSIARQLGVESANEAFMNGALFEPAMRNPSVAGRLRELIGSYSGWRFLNDDPQESLDPSPNTRLREIECPTLVVVGEYDIPTFQGIAERINVEVPNSSKVVIPRVGHMSNMEDPDRFNREVLSFLESTR</sequence>
<feature type="domain" description="AB hydrolase-1" evidence="2">
    <location>
        <begin position="26"/>
        <end position="254"/>
    </location>
</feature>
<evidence type="ECO:0000256" key="1">
    <source>
        <dbReference type="ARBA" id="ARBA00022801"/>
    </source>
</evidence>
<dbReference type="InterPro" id="IPR000639">
    <property type="entry name" value="Epox_hydrolase-like"/>
</dbReference>
<protein>
    <submittedName>
        <fullName evidence="3">Hydrolase</fullName>
    </submittedName>
</protein>
<name>G9BAM6_9ARCH</name>
<proteinExistence type="predicted"/>
<dbReference type="Gene3D" id="3.40.50.1820">
    <property type="entry name" value="alpha/beta hydrolase"/>
    <property type="match status" value="1"/>
</dbReference>